<evidence type="ECO:0000313" key="2">
    <source>
        <dbReference type="Proteomes" id="UP000000664"/>
    </source>
</evidence>
<accession>A0A805Z8U2</accession>
<organism evidence="1 2">
    <name type="scientific">Lactobacillus gasseri (strain ATCC 33323 / DSM 20243 / BCRC 14619 / CIP 102991 / JCM 1131 / KCTC 3163 / NCIMB 11718 / NCTC 13722 / AM63)</name>
    <dbReference type="NCBI Taxonomy" id="324831"/>
    <lineage>
        <taxon>Bacteria</taxon>
        <taxon>Bacillati</taxon>
        <taxon>Bacillota</taxon>
        <taxon>Bacilli</taxon>
        <taxon>Lactobacillales</taxon>
        <taxon>Lactobacillaceae</taxon>
        <taxon>Lactobacillus</taxon>
    </lineage>
</organism>
<dbReference type="InterPro" id="IPR017034">
    <property type="entry name" value="Abi_system_AbiD/AbiF"/>
</dbReference>
<dbReference type="KEGG" id="lga:LGAS_1138"/>
<dbReference type="EMBL" id="CP000413">
    <property type="protein sequence ID" value="ABJ60509.1"/>
    <property type="molecule type" value="Genomic_DNA"/>
</dbReference>
<gene>
    <name evidence="1" type="ordered locus">LGAS_1138</name>
</gene>
<proteinExistence type="predicted"/>
<evidence type="ECO:0000313" key="1">
    <source>
        <dbReference type="EMBL" id="ABJ60509.1"/>
    </source>
</evidence>
<sequence>MKEFKNIDEQIEVLKNRGLVFKDLDLAKRYLLTNNYYNIINGYGKYFQNNTDLFIKGTTFDEVRSLYFCDKQLKQAFFNSISNVEHHLKSIFAYRFAEKFKNKRYAYLDINSYDSNKILSVGRLISDLSRIINFYKDKSNNPIHHYVKKYNDVPIWIMVEFLDFGKLCAMIKNSKRSIQNKICKDLMTFIHENIGDLNEHFTPEIMISFIENIHELRNVCAHNNRLLDFRCKADSRYFSALHLKYNIKDNNSRRYAYSVFVSMQCFLSPTEFKILSNTIRKRLNLLKKHLNSIDIQEILNLLKFPNEWLTQPRLKQQWD</sequence>
<dbReference type="RefSeq" id="WP_011678908.1">
    <property type="nucleotide sequence ID" value="NC_008530.1"/>
</dbReference>
<name>A0A805Z8U2_LACGA</name>
<dbReference type="AlphaFoldDB" id="A0A805Z8U2"/>
<dbReference type="InterPro" id="IPR011664">
    <property type="entry name" value="Abi_system_AbiD/AbiF-like"/>
</dbReference>
<dbReference type="Proteomes" id="UP000000664">
    <property type="component" value="Chromosome"/>
</dbReference>
<dbReference type="GeneID" id="29638885"/>
<protein>
    <submittedName>
        <fullName evidence="1">Abortive infection bacteriophage resistance protein</fullName>
    </submittedName>
</protein>
<dbReference type="Pfam" id="PF07751">
    <property type="entry name" value="Abi_2"/>
    <property type="match status" value="1"/>
</dbReference>
<reference evidence="1 2" key="1">
    <citation type="journal article" date="2006" name="Proc. Natl. Acad. Sci. U.S.A.">
        <title>Comparative genomics of the lactic acid bacteria.</title>
        <authorList>
            <person name="Makarova K."/>
            <person name="Slesarev A."/>
            <person name="Wolf Y."/>
            <person name="Sorokin A."/>
            <person name="Mirkin B."/>
            <person name="Koonin E."/>
            <person name="Pavlov A."/>
            <person name="Pavlova N."/>
            <person name="Karamychev V."/>
            <person name="Polouchine N."/>
            <person name="Shakhova V."/>
            <person name="Grigoriev I."/>
            <person name="Lou Y."/>
            <person name="Rohksar D."/>
            <person name="Lucas S."/>
            <person name="Huang K."/>
            <person name="Goodstein D.M."/>
            <person name="Hawkins T."/>
            <person name="Plengvidhya V."/>
            <person name="Welker D."/>
            <person name="Hughes J."/>
            <person name="Goh Y."/>
            <person name="Benson A."/>
            <person name="Baldwin K."/>
            <person name="Lee J.H."/>
            <person name="Diaz-Muniz I."/>
            <person name="Dosti B."/>
            <person name="Smeianov V."/>
            <person name="Wechter W."/>
            <person name="Barabote R."/>
            <person name="Lorca G."/>
            <person name="Altermann E."/>
            <person name="Barrangou R."/>
            <person name="Ganesan B."/>
            <person name="Xie Y."/>
            <person name="Rawsthorne H."/>
            <person name="Tamir D."/>
            <person name="Parker C."/>
            <person name="Breidt F."/>
            <person name="Broadbent J."/>
            <person name="Hutkins R."/>
            <person name="O'Sullivan D."/>
            <person name="Steele J."/>
            <person name="Unlu G."/>
            <person name="Saier M."/>
            <person name="Klaenhammer T."/>
            <person name="Richardson P."/>
            <person name="Kozyavkin S."/>
            <person name="Weimer B."/>
            <person name="Mills D."/>
        </authorList>
    </citation>
    <scope>NUCLEOTIDE SEQUENCE [LARGE SCALE GENOMIC DNA]</scope>
    <source>
        <strain evidence="2">ATCC 33323 / DSM 20243 / BCRC 14619 / CIP 102991 / JCM 1131 / KCTC 3163 / NCIMB 11718 / NCTC 13722 / AM63</strain>
    </source>
</reference>
<dbReference type="PIRSF" id="PIRSF034934">
    <property type="entry name" value="AbiF_AbiD"/>
    <property type="match status" value="1"/>
</dbReference>